<dbReference type="InterPro" id="IPR000994">
    <property type="entry name" value="Pept_M24"/>
</dbReference>
<organism evidence="2 3">
    <name type="scientific">candidate division WOR-1 bacterium RIFCSPLOWO2_02_FULL_46_20</name>
    <dbReference type="NCBI Taxonomy" id="1802567"/>
    <lineage>
        <taxon>Bacteria</taxon>
        <taxon>Bacillati</taxon>
        <taxon>Saganbacteria</taxon>
    </lineage>
</organism>
<comment type="caution">
    <text evidence="2">The sequence shown here is derived from an EMBL/GenBank/DDBJ whole genome shotgun (WGS) entry which is preliminary data.</text>
</comment>
<evidence type="ECO:0000259" key="1">
    <source>
        <dbReference type="Pfam" id="PF00557"/>
    </source>
</evidence>
<evidence type="ECO:0000313" key="3">
    <source>
        <dbReference type="Proteomes" id="UP000176938"/>
    </source>
</evidence>
<dbReference type="PRINTS" id="PR00599">
    <property type="entry name" value="MAPEPTIDASE"/>
</dbReference>
<name>A0A1F4R8K1_UNCSA</name>
<dbReference type="InterPro" id="IPR050659">
    <property type="entry name" value="Peptidase_M24B"/>
</dbReference>
<dbReference type="AlphaFoldDB" id="A0A1F4R8K1"/>
<reference evidence="2 3" key="1">
    <citation type="journal article" date="2016" name="Nat. Commun.">
        <title>Thousands of microbial genomes shed light on interconnected biogeochemical processes in an aquifer system.</title>
        <authorList>
            <person name="Anantharaman K."/>
            <person name="Brown C.T."/>
            <person name="Hug L.A."/>
            <person name="Sharon I."/>
            <person name="Castelle C.J."/>
            <person name="Probst A.J."/>
            <person name="Thomas B.C."/>
            <person name="Singh A."/>
            <person name="Wilkins M.J."/>
            <person name="Karaoz U."/>
            <person name="Brodie E.L."/>
            <person name="Williams K.H."/>
            <person name="Hubbard S.S."/>
            <person name="Banfield J.F."/>
        </authorList>
    </citation>
    <scope>NUCLEOTIDE SEQUENCE [LARGE SCALE GENOMIC DNA]</scope>
</reference>
<dbReference type="GO" id="GO:0004177">
    <property type="term" value="F:aminopeptidase activity"/>
    <property type="evidence" value="ECO:0007669"/>
    <property type="project" value="UniProtKB-ARBA"/>
</dbReference>
<proteinExistence type="predicted"/>
<dbReference type="InterPro" id="IPR001714">
    <property type="entry name" value="Pept_M24_MAP"/>
</dbReference>
<dbReference type="PANTHER" id="PTHR46112">
    <property type="entry name" value="AMINOPEPTIDASE"/>
    <property type="match status" value="1"/>
</dbReference>
<feature type="domain" description="Peptidase M24" evidence="1">
    <location>
        <begin position="6"/>
        <end position="202"/>
    </location>
</feature>
<sequence>MNKSQKKAVWIAEKVIKGLVVTPGLKEMDVARAIRVKLKQYGTRPAFRTIVASGRRAALPHGFATNKIIRRGELVVIDFGALYNGYCSDITRTVVVGKPTARQKRIYRVVKRAKLRAIRKVKVGVACCEVDRAARGFIAGRGFGEYFIHTTGHGIGRKIHEAPKISKGNKHKLKAGMVITIEPGIYIKGWGGVRLEDMVVVTSRGCEILTRAPGFLK</sequence>
<accession>A0A1F4R8K1</accession>
<evidence type="ECO:0000313" key="2">
    <source>
        <dbReference type="EMBL" id="OGC04507.1"/>
    </source>
</evidence>
<dbReference type="Pfam" id="PF00557">
    <property type="entry name" value="Peptidase_M24"/>
    <property type="match status" value="1"/>
</dbReference>
<dbReference type="GO" id="GO:0008235">
    <property type="term" value="F:metalloexopeptidase activity"/>
    <property type="evidence" value="ECO:0007669"/>
    <property type="project" value="UniProtKB-ARBA"/>
</dbReference>
<dbReference type="CDD" id="cd01092">
    <property type="entry name" value="APP-like"/>
    <property type="match status" value="1"/>
</dbReference>
<dbReference type="EMBL" id="METP01000049">
    <property type="protein sequence ID" value="OGC04507.1"/>
    <property type="molecule type" value="Genomic_DNA"/>
</dbReference>
<dbReference type="Proteomes" id="UP000176938">
    <property type="component" value="Unassembled WGS sequence"/>
</dbReference>
<dbReference type="SUPFAM" id="SSF55920">
    <property type="entry name" value="Creatinase/aminopeptidase"/>
    <property type="match status" value="1"/>
</dbReference>
<protein>
    <recommendedName>
        <fullName evidence="1">Peptidase M24 domain-containing protein</fullName>
    </recommendedName>
</protein>
<dbReference type="InterPro" id="IPR036005">
    <property type="entry name" value="Creatinase/aminopeptidase-like"/>
</dbReference>
<dbReference type="PANTHER" id="PTHR46112:SF3">
    <property type="entry name" value="AMINOPEPTIDASE YPDF"/>
    <property type="match status" value="1"/>
</dbReference>
<gene>
    <name evidence="2" type="ORF">A3H38_02245</name>
</gene>
<dbReference type="Gene3D" id="3.90.230.10">
    <property type="entry name" value="Creatinase/methionine aminopeptidase superfamily"/>
    <property type="match status" value="1"/>
</dbReference>